<comment type="caution">
    <text evidence="3">The sequence shown here is derived from an EMBL/GenBank/DDBJ whole genome shotgun (WGS) entry which is preliminary data.</text>
</comment>
<keyword evidence="1" id="KW-0732">Signal</keyword>
<dbReference type="SUPFAM" id="SSF56925">
    <property type="entry name" value="OMPA-like"/>
    <property type="match status" value="1"/>
</dbReference>
<name>A0A6P0UM18_9FLAO</name>
<dbReference type="Proteomes" id="UP000468581">
    <property type="component" value="Unassembled WGS sequence"/>
</dbReference>
<protein>
    <submittedName>
        <fullName evidence="3">Outer membrane beta-barrel protein</fullName>
    </submittedName>
</protein>
<keyword evidence="4" id="KW-1185">Reference proteome</keyword>
<dbReference type="InterPro" id="IPR011250">
    <property type="entry name" value="OMP/PagP_B-barrel"/>
</dbReference>
<gene>
    <name evidence="3" type="ORF">GWK08_08535</name>
</gene>
<evidence type="ECO:0000313" key="3">
    <source>
        <dbReference type="EMBL" id="NER13480.1"/>
    </source>
</evidence>
<evidence type="ECO:0000313" key="4">
    <source>
        <dbReference type="Proteomes" id="UP000468581"/>
    </source>
</evidence>
<sequence length="191" mass="21329">MRSNKSMLSFAGRTIINSKICLLSGIMLIGTLNAQDKEPQFGLTLGYSLIDINSKSSDIEGDSQPGFFIGAAMNFEFGAKWGLAPQLLYANYIETDFLHIPLYLQLQVDKKLGVLVGPQITILLDDPFDEIHEFGLDIGFGLNYDLSDKIFLNTRYAVELGNRAKDEPDPFFEEDLSFSINSFMFGVGCRF</sequence>
<proteinExistence type="predicted"/>
<accession>A0A6P0UM18</accession>
<feature type="domain" description="Outer membrane protein beta-barrel" evidence="2">
    <location>
        <begin position="31"/>
        <end position="191"/>
    </location>
</feature>
<reference evidence="3 4" key="1">
    <citation type="submission" date="2020-01" db="EMBL/GenBank/DDBJ databases">
        <title>Leptobacterium flavescens.</title>
        <authorList>
            <person name="Wang G."/>
        </authorList>
    </citation>
    <scope>NUCLEOTIDE SEQUENCE [LARGE SCALE GENOMIC DNA]</scope>
    <source>
        <strain evidence="3 4">KCTC 22160</strain>
    </source>
</reference>
<organism evidence="3 4">
    <name type="scientific">Leptobacterium flavescens</name>
    <dbReference type="NCBI Taxonomy" id="472055"/>
    <lineage>
        <taxon>Bacteria</taxon>
        <taxon>Pseudomonadati</taxon>
        <taxon>Bacteroidota</taxon>
        <taxon>Flavobacteriia</taxon>
        <taxon>Flavobacteriales</taxon>
        <taxon>Flavobacteriaceae</taxon>
        <taxon>Leptobacterium</taxon>
    </lineage>
</organism>
<dbReference type="EMBL" id="JAABOO010000002">
    <property type="protein sequence ID" value="NER13480.1"/>
    <property type="molecule type" value="Genomic_DNA"/>
</dbReference>
<evidence type="ECO:0000259" key="2">
    <source>
        <dbReference type="Pfam" id="PF13505"/>
    </source>
</evidence>
<dbReference type="AlphaFoldDB" id="A0A6P0UM18"/>
<dbReference type="InterPro" id="IPR027385">
    <property type="entry name" value="Beta-barrel_OMP"/>
</dbReference>
<dbReference type="RefSeq" id="WP_163606519.1">
    <property type="nucleotide sequence ID" value="NZ_JAABOO010000002.1"/>
</dbReference>
<evidence type="ECO:0000256" key="1">
    <source>
        <dbReference type="ARBA" id="ARBA00022729"/>
    </source>
</evidence>
<dbReference type="Pfam" id="PF13505">
    <property type="entry name" value="OMP_b-brl"/>
    <property type="match status" value="1"/>
</dbReference>